<accession>A0ABQ7TRN7</accession>
<sequence>MFFPSSHSLFLSGIGFGRSGEGGDAVGSNANVKQKKIKAEQAMLAEKEKRRAEELAAIKAKKEHARKSGWKKNSAMSCTTATSYKYCYMTLKCWDIPLIDC</sequence>
<evidence type="ECO:0008006" key="3">
    <source>
        <dbReference type="Google" id="ProtNLM"/>
    </source>
</evidence>
<proteinExistence type="predicted"/>
<dbReference type="EMBL" id="JAIVGD010000028">
    <property type="protein sequence ID" value="KAH0737170.1"/>
    <property type="molecule type" value="Genomic_DNA"/>
</dbReference>
<evidence type="ECO:0000313" key="1">
    <source>
        <dbReference type="EMBL" id="KAH0737170.1"/>
    </source>
</evidence>
<comment type="caution">
    <text evidence="1">The sequence shown here is derived from an EMBL/GenBank/DDBJ whole genome shotgun (WGS) entry which is preliminary data.</text>
</comment>
<protein>
    <recommendedName>
        <fullName evidence="3">Small EDRK-rich factor-like N-terminal domain-containing protein</fullName>
    </recommendedName>
</protein>
<evidence type="ECO:0000313" key="2">
    <source>
        <dbReference type="Proteomes" id="UP000826656"/>
    </source>
</evidence>
<organism evidence="1 2">
    <name type="scientific">Solanum tuberosum</name>
    <name type="common">Potato</name>
    <dbReference type="NCBI Taxonomy" id="4113"/>
    <lineage>
        <taxon>Eukaryota</taxon>
        <taxon>Viridiplantae</taxon>
        <taxon>Streptophyta</taxon>
        <taxon>Embryophyta</taxon>
        <taxon>Tracheophyta</taxon>
        <taxon>Spermatophyta</taxon>
        <taxon>Magnoliopsida</taxon>
        <taxon>eudicotyledons</taxon>
        <taxon>Gunneridae</taxon>
        <taxon>Pentapetalae</taxon>
        <taxon>asterids</taxon>
        <taxon>lamiids</taxon>
        <taxon>Solanales</taxon>
        <taxon>Solanaceae</taxon>
        <taxon>Solanoideae</taxon>
        <taxon>Solaneae</taxon>
        <taxon>Solanum</taxon>
    </lineage>
</organism>
<reference evidence="1 2" key="1">
    <citation type="journal article" date="2021" name="bioRxiv">
        <title>Chromosome-scale and haplotype-resolved genome assembly of a tetraploid potato cultivar.</title>
        <authorList>
            <person name="Sun H."/>
            <person name="Jiao W.-B."/>
            <person name="Krause K."/>
            <person name="Campoy J.A."/>
            <person name="Goel M."/>
            <person name="Folz-Donahue K."/>
            <person name="Kukat C."/>
            <person name="Huettel B."/>
            <person name="Schneeberger K."/>
        </authorList>
    </citation>
    <scope>NUCLEOTIDE SEQUENCE [LARGE SCALE GENOMIC DNA]</scope>
    <source>
        <strain evidence="1">SolTubOtavaFocal</strain>
        <tissue evidence="1">Leaves</tissue>
    </source>
</reference>
<name>A0ABQ7TRN7_SOLTU</name>
<gene>
    <name evidence="1" type="ORF">KY290_035875</name>
</gene>
<dbReference type="Proteomes" id="UP000826656">
    <property type="component" value="Unassembled WGS sequence"/>
</dbReference>
<keyword evidence="2" id="KW-1185">Reference proteome</keyword>